<name>A0ABQ9E4J3_TEGGR</name>
<proteinExistence type="predicted"/>
<evidence type="ECO:0000313" key="1">
    <source>
        <dbReference type="EMBL" id="KAJ8300336.1"/>
    </source>
</evidence>
<evidence type="ECO:0000313" key="2">
    <source>
        <dbReference type="Proteomes" id="UP001217089"/>
    </source>
</evidence>
<organism evidence="1 2">
    <name type="scientific">Tegillarca granosa</name>
    <name type="common">Malaysian cockle</name>
    <name type="synonym">Anadara granosa</name>
    <dbReference type="NCBI Taxonomy" id="220873"/>
    <lineage>
        <taxon>Eukaryota</taxon>
        <taxon>Metazoa</taxon>
        <taxon>Spiralia</taxon>
        <taxon>Lophotrochozoa</taxon>
        <taxon>Mollusca</taxon>
        <taxon>Bivalvia</taxon>
        <taxon>Autobranchia</taxon>
        <taxon>Pteriomorphia</taxon>
        <taxon>Arcoida</taxon>
        <taxon>Arcoidea</taxon>
        <taxon>Arcidae</taxon>
        <taxon>Tegillarca</taxon>
    </lineage>
</organism>
<reference evidence="1 2" key="1">
    <citation type="submission" date="2022-12" db="EMBL/GenBank/DDBJ databases">
        <title>Chromosome-level genome of Tegillarca granosa.</title>
        <authorList>
            <person name="Kim J."/>
        </authorList>
    </citation>
    <scope>NUCLEOTIDE SEQUENCE [LARGE SCALE GENOMIC DNA]</scope>
    <source>
        <strain evidence="1">Teg-2019</strain>
        <tissue evidence="1">Adductor muscle</tissue>
    </source>
</reference>
<gene>
    <name evidence="1" type="ORF">KUTeg_021855</name>
</gene>
<protein>
    <submittedName>
        <fullName evidence="1">Uncharacterized protein</fullName>
    </submittedName>
</protein>
<dbReference type="EMBL" id="JARBDR010000919">
    <property type="protein sequence ID" value="KAJ8300336.1"/>
    <property type="molecule type" value="Genomic_DNA"/>
</dbReference>
<accession>A0ABQ9E4J3</accession>
<keyword evidence="2" id="KW-1185">Reference proteome</keyword>
<comment type="caution">
    <text evidence="1">The sequence shown here is derived from an EMBL/GenBank/DDBJ whole genome shotgun (WGS) entry which is preliminary data.</text>
</comment>
<dbReference type="Proteomes" id="UP001217089">
    <property type="component" value="Unassembled WGS sequence"/>
</dbReference>
<sequence length="115" mass="12766">MDLTAFFLKDSIRLLKQLADNYGIRQESSERLPGMIVPEGIDLNDYESLWNLAEQLGEVRNPGASNQEIGQLPVHQYNKTSQRSLESGECHRIIIFTTTILSSGCGASIPNTSLN</sequence>